<gene>
    <name evidence="1" type="ORF">GCM10007907_34620</name>
</gene>
<sequence length="121" mass="13936">MAAADFPTVYTALRGLLAPYADRLLVRHDDEGHYYLDTRHTRPNGEPLFFAATQVKRTYVSFYLMPVYVFPELLDTLSADLRKRMQGKSCFNFKQLESNLLEELAGLVGRGYTRYQEAGYL</sequence>
<reference evidence="2" key="1">
    <citation type="journal article" date="2019" name="Int. J. Syst. Evol. Microbiol.">
        <title>The Global Catalogue of Microorganisms (GCM) 10K type strain sequencing project: providing services to taxonomists for standard genome sequencing and annotation.</title>
        <authorList>
            <consortium name="The Broad Institute Genomics Platform"/>
            <consortium name="The Broad Institute Genome Sequencing Center for Infectious Disease"/>
            <person name="Wu L."/>
            <person name="Ma J."/>
        </authorList>
    </citation>
    <scope>NUCLEOTIDE SEQUENCE [LARGE SCALE GENOMIC DNA]</scope>
    <source>
        <strain evidence="2">NBRC 110044</strain>
    </source>
</reference>
<dbReference type="RefSeq" id="WP_284197743.1">
    <property type="nucleotide sequence ID" value="NZ_BSOG01000005.1"/>
</dbReference>
<dbReference type="EMBL" id="BSOG01000005">
    <property type="protein sequence ID" value="GLR14672.1"/>
    <property type="molecule type" value="Genomic_DNA"/>
</dbReference>
<protein>
    <recommendedName>
        <fullName evidence="3">DUF1801 domain-containing protein</fullName>
    </recommendedName>
</protein>
<dbReference type="Proteomes" id="UP001156706">
    <property type="component" value="Unassembled WGS sequence"/>
</dbReference>
<evidence type="ECO:0008006" key="3">
    <source>
        <dbReference type="Google" id="ProtNLM"/>
    </source>
</evidence>
<keyword evidence="2" id="KW-1185">Reference proteome</keyword>
<name>A0ABQ5YI48_9NEIS</name>
<organism evidence="1 2">
    <name type="scientific">Chitinimonas prasina</name>
    <dbReference type="NCBI Taxonomy" id="1434937"/>
    <lineage>
        <taxon>Bacteria</taxon>
        <taxon>Pseudomonadati</taxon>
        <taxon>Pseudomonadota</taxon>
        <taxon>Betaproteobacteria</taxon>
        <taxon>Neisseriales</taxon>
        <taxon>Chitinibacteraceae</taxon>
        <taxon>Chitinimonas</taxon>
    </lineage>
</organism>
<evidence type="ECO:0000313" key="1">
    <source>
        <dbReference type="EMBL" id="GLR14672.1"/>
    </source>
</evidence>
<accession>A0ABQ5YI48</accession>
<comment type="caution">
    <text evidence="1">The sequence shown here is derived from an EMBL/GenBank/DDBJ whole genome shotgun (WGS) entry which is preliminary data.</text>
</comment>
<proteinExistence type="predicted"/>
<evidence type="ECO:0000313" key="2">
    <source>
        <dbReference type="Proteomes" id="UP001156706"/>
    </source>
</evidence>